<protein>
    <submittedName>
        <fullName evidence="2">Uncharacterized protein</fullName>
    </submittedName>
</protein>
<sequence length="247" mass="27631">MGKGKEKGNSFEPFNSFPDPEIISWAQAHDRNVQQHPVPPKNNGKPIFPENKNENGSKAESFEMGLRKDKELASSGNSESDLEEPPKKLTFLIDPAAILHQPPQYGGRSFPDVLYRRFKQPSEMQLAVTKESTPLTTDAAAADANDHIPQPRFKVLLPEALGGFKKPPESTKPEAPIAKKIKKASDYEFDFRSPPKKVRWEATSVGDTDQINWEPFVGVRPVPEAIKELWAETFESMTKPKDKAPKV</sequence>
<dbReference type="Proteomes" id="UP000188268">
    <property type="component" value="Unassembled WGS sequence"/>
</dbReference>
<dbReference type="Gramene" id="OMO66311">
    <property type="protein sequence ID" value="OMO66311"/>
    <property type="gene ID" value="CCACVL1_21222"/>
</dbReference>
<name>A0A1R3H7J7_COCAP</name>
<comment type="caution">
    <text evidence="2">The sequence shown here is derived from an EMBL/GenBank/DDBJ whole genome shotgun (WGS) entry which is preliminary data.</text>
</comment>
<keyword evidence="3" id="KW-1185">Reference proteome</keyword>
<dbReference type="EMBL" id="AWWV01012537">
    <property type="protein sequence ID" value="OMO66311.1"/>
    <property type="molecule type" value="Genomic_DNA"/>
</dbReference>
<gene>
    <name evidence="2" type="ORF">CCACVL1_21222</name>
</gene>
<feature type="region of interest" description="Disordered" evidence="1">
    <location>
        <begin position="1"/>
        <end position="87"/>
    </location>
</feature>
<evidence type="ECO:0000256" key="1">
    <source>
        <dbReference type="SAM" id="MobiDB-lite"/>
    </source>
</evidence>
<dbReference type="OrthoDB" id="10436010at2759"/>
<proteinExistence type="predicted"/>
<organism evidence="2 3">
    <name type="scientific">Corchorus capsularis</name>
    <name type="common">Jute</name>
    <dbReference type="NCBI Taxonomy" id="210143"/>
    <lineage>
        <taxon>Eukaryota</taxon>
        <taxon>Viridiplantae</taxon>
        <taxon>Streptophyta</taxon>
        <taxon>Embryophyta</taxon>
        <taxon>Tracheophyta</taxon>
        <taxon>Spermatophyta</taxon>
        <taxon>Magnoliopsida</taxon>
        <taxon>eudicotyledons</taxon>
        <taxon>Gunneridae</taxon>
        <taxon>Pentapetalae</taxon>
        <taxon>rosids</taxon>
        <taxon>malvids</taxon>
        <taxon>Malvales</taxon>
        <taxon>Malvaceae</taxon>
        <taxon>Grewioideae</taxon>
        <taxon>Apeibeae</taxon>
        <taxon>Corchorus</taxon>
    </lineage>
</organism>
<evidence type="ECO:0000313" key="3">
    <source>
        <dbReference type="Proteomes" id="UP000188268"/>
    </source>
</evidence>
<feature type="compositionally biased region" description="Basic and acidic residues" evidence="1">
    <location>
        <begin position="51"/>
        <end position="72"/>
    </location>
</feature>
<reference evidence="2 3" key="1">
    <citation type="submission" date="2013-09" db="EMBL/GenBank/DDBJ databases">
        <title>Corchorus capsularis genome sequencing.</title>
        <authorList>
            <person name="Alam M."/>
            <person name="Haque M.S."/>
            <person name="Islam M.S."/>
            <person name="Emdad E.M."/>
            <person name="Islam M.M."/>
            <person name="Ahmed B."/>
            <person name="Halim A."/>
            <person name="Hossen Q.M.M."/>
            <person name="Hossain M.Z."/>
            <person name="Ahmed R."/>
            <person name="Khan M.M."/>
            <person name="Islam R."/>
            <person name="Rashid M.M."/>
            <person name="Khan S.A."/>
            <person name="Rahman M.S."/>
            <person name="Alam M."/>
        </authorList>
    </citation>
    <scope>NUCLEOTIDE SEQUENCE [LARGE SCALE GENOMIC DNA]</scope>
    <source>
        <strain evidence="3">cv. CVL-1</strain>
        <tissue evidence="2">Whole seedling</tissue>
    </source>
</reference>
<evidence type="ECO:0000313" key="2">
    <source>
        <dbReference type="EMBL" id="OMO66311.1"/>
    </source>
</evidence>
<dbReference type="AlphaFoldDB" id="A0A1R3H7J7"/>
<accession>A0A1R3H7J7</accession>